<dbReference type="GO" id="GO:0009236">
    <property type="term" value="P:cobalamin biosynthetic process"/>
    <property type="evidence" value="ECO:0007669"/>
    <property type="project" value="InterPro"/>
</dbReference>
<feature type="domain" description="CobN/magnesium chelatase" evidence="1">
    <location>
        <begin position="104"/>
        <end position="1176"/>
    </location>
</feature>
<protein>
    <submittedName>
        <fullName evidence="2">Cobaltochelatase subunit CobN</fullName>
        <ecNumber evidence="2">6.6.1.2</ecNumber>
    </submittedName>
</protein>
<name>A0A4R4YTR8_9ACTN</name>
<gene>
    <name evidence="2" type="primary">cobN</name>
    <name evidence="2" type="ORF">E1286_16495</name>
</gene>
<reference evidence="2 3" key="1">
    <citation type="submission" date="2019-03" db="EMBL/GenBank/DDBJ databases">
        <title>Draft genome sequences of novel Actinobacteria.</title>
        <authorList>
            <person name="Sahin N."/>
            <person name="Ay H."/>
            <person name="Saygin H."/>
        </authorList>
    </citation>
    <scope>NUCLEOTIDE SEQUENCE [LARGE SCALE GENOMIC DNA]</scope>
    <source>
        <strain evidence="2 3">CH32</strain>
    </source>
</reference>
<dbReference type="NCBIfam" id="TIGR02257">
    <property type="entry name" value="cobalto_cobN"/>
    <property type="match status" value="1"/>
</dbReference>
<dbReference type="PANTHER" id="PTHR44119:SF4">
    <property type="entry name" value="AEROBIC COBALTOCHELATASE SUBUNIT COBN"/>
    <property type="match status" value="1"/>
</dbReference>
<dbReference type="CDD" id="cd10150">
    <property type="entry name" value="CobN_like"/>
    <property type="match status" value="1"/>
</dbReference>
<dbReference type="GO" id="GO:0051116">
    <property type="term" value="F:cobaltochelatase activity"/>
    <property type="evidence" value="ECO:0007669"/>
    <property type="project" value="UniProtKB-EC"/>
</dbReference>
<dbReference type="Proteomes" id="UP000295302">
    <property type="component" value="Unassembled WGS sequence"/>
</dbReference>
<dbReference type="PANTHER" id="PTHR44119">
    <property type="entry name" value="MAGNESIUM-CHELATASE SUBUNIT CHLH, CHLOROPLASTIC"/>
    <property type="match status" value="1"/>
</dbReference>
<dbReference type="RefSeq" id="WP_132613406.1">
    <property type="nucleotide sequence ID" value="NZ_SMKQ01000042.1"/>
</dbReference>
<dbReference type="AlphaFoldDB" id="A0A4R4YTR8"/>
<organism evidence="2 3">
    <name type="scientific">Nonomuraea terrae</name>
    <dbReference type="NCBI Taxonomy" id="2530383"/>
    <lineage>
        <taxon>Bacteria</taxon>
        <taxon>Bacillati</taxon>
        <taxon>Actinomycetota</taxon>
        <taxon>Actinomycetes</taxon>
        <taxon>Streptosporangiales</taxon>
        <taxon>Streptosporangiaceae</taxon>
        <taxon>Nonomuraea</taxon>
    </lineage>
</organism>
<proteinExistence type="predicted"/>
<dbReference type="OrthoDB" id="9757976at2"/>
<dbReference type="InterPro" id="IPR003672">
    <property type="entry name" value="CobN/Mg_chltase"/>
</dbReference>
<keyword evidence="3" id="KW-1185">Reference proteome</keyword>
<dbReference type="InterPro" id="IPR011953">
    <property type="entry name" value="Cobalto_CobN"/>
</dbReference>
<evidence type="ECO:0000313" key="3">
    <source>
        <dbReference type="Proteomes" id="UP000295302"/>
    </source>
</evidence>
<keyword evidence="2" id="KW-0436">Ligase</keyword>
<dbReference type="EC" id="6.6.1.2" evidence="2"/>
<evidence type="ECO:0000313" key="2">
    <source>
        <dbReference type="EMBL" id="TDD47824.1"/>
    </source>
</evidence>
<dbReference type="EMBL" id="SMKQ01000042">
    <property type="protein sequence ID" value="TDD47824.1"/>
    <property type="molecule type" value="Genomic_DNA"/>
</dbReference>
<dbReference type="Pfam" id="PF02514">
    <property type="entry name" value="CobN-Mg_chel"/>
    <property type="match status" value="1"/>
</dbReference>
<accession>A0A4R4YTR8</accession>
<comment type="caution">
    <text evidence="2">The sequence shown here is derived from an EMBL/GenBank/DDBJ whole genome shotgun (WGS) entry which is preliminary data.</text>
</comment>
<sequence>MPGDSRTVLLLSTSDTDLLSARAGGAAYRLGNPARLAPDDLPELLEGVDLVVVRLLGGRRAWEEGLDALLAGPRPVVVLGGEQAPDAELMELSTVAGGVCAQAHAYLAHGGPDNLTELHAFLSDTVLLTGHGFAPPTPTPSWGRPAREARSTRGPVIGVLYYRAHHLAGNTAFVETLCAAIEDAGGQALPVFCSSLRTAEPELIETLRTADALVVTVLAAGGARPATAGAGGDDEAWDVGALATLDVPILQGLCLTTSRQAWEENDDGLSPLDAASQVAIPEFDGRIITVPFSFKEIDRDGLTVYVADAERAARVAGIAVRHGLLRHTAPAERRLVVMLSAYPTKHSRIGNAVGLDTPASVVRLLTRLAEAGYDLGEGFPGVAAQDGDALIHALIAAGGQDPDWLTEEALAANPVRISAASYERWYRTLPEELRAGMERHWGPPPGELFVHEGDIVLAALRAGNVVVMVQPPRGFGENPIAIYHDPDLPPSHHYLAAYRWLSEEFGAHAMVHVGKHGNLEWLPGKSAGLSAACGPDAAIGDLPLVYPFLVNDPGEGTQAKRRAHAVLVDHLVPPMARAESYGDIARLEQLLDEHATIAAMDPAKLPAIRAQIWTLIQAARLDHDLGLADRPHDSEFDDFLLHVDGWLCEVKDAQIRDGLHVLGQAPAGAARVDLVLAMLRARQMWAGRETLPGLREALGLAEDGTAGLGAVDRAEATARALVEAMEERGWSPDAAEETAETILSPTAPESVRLVGRILRFAATEMVPRLARTTDEIDHVLHALDGGYVPAGPSGSPLRGLVNVLPTGRNFYSVDPRAVPSRLAWETGQAMAESLLERYRTDTGEWPRSVGLSVWGTSAMRTAGDDVAEVLALLGIRPEWDEASRRVTALEPIPLAELGRPRIDVTIRISGFFRDAFPHVVAMLDDAVRLAAGLDEPDTDNYVKAHVRAGGGDERQATMRIFGSAPGAYGAGILPLIDSRNWRDDTDLAEVYAVWGGYAYGRDLDGVAARPQMEDAYRRIAVAAKNVDTREHDIADSDDYFQYHGGMIATVRALTGRAPAAYVGDSTRPDAVRTRSLSEETSRVFRARVVNPRWLAAMRRHGYKGAFELAATVDYLFGYDATTGVVADWMYDKLAETYVLDPENRAFLAESNPWALHGIAERLLEAAERGMWEHPDPDLLRGLQEVYLKTEGDLEDDTSR</sequence>
<evidence type="ECO:0000259" key="1">
    <source>
        <dbReference type="Pfam" id="PF02514"/>
    </source>
</evidence>